<evidence type="ECO:0000313" key="3">
    <source>
        <dbReference type="Proteomes" id="UP000324222"/>
    </source>
</evidence>
<dbReference type="Proteomes" id="UP000324222">
    <property type="component" value="Unassembled WGS sequence"/>
</dbReference>
<organism evidence="2 3">
    <name type="scientific">Portunus trituberculatus</name>
    <name type="common">Swimming crab</name>
    <name type="synonym">Neptunus trituberculatus</name>
    <dbReference type="NCBI Taxonomy" id="210409"/>
    <lineage>
        <taxon>Eukaryota</taxon>
        <taxon>Metazoa</taxon>
        <taxon>Ecdysozoa</taxon>
        <taxon>Arthropoda</taxon>
        <taxon>Crustacea</taxon>
        <taxon>Multicrustacea</taxon>
        <taxon>Malacostraca</taxon>
        <taxon>Eumalacostraca</taxon>
        <taxon>Eucarida</taxon>
        <taxon>Decapoda</taxon>
        <taxon>Pleocyemata</taxon>
        <taxon>Brachyura</taxon>
        <taxon>Eubrachyura</taxon>
        <taxon>Portunoidea</taxon>
        <taxon>Portunidae</taxon>
        <taxon>Portuninae</taxon>
        <taxon>Portunus</taxon>
    </lineage>
</organism>
<comment type="caution">
    <text evidence="2">The sequence shown here is derived from an EMBL/GenBank/DDBJ whole genome shotgun (WGS) entry which is preliminary data.</text>
</comment>
<feature type="region of interest" description="Disordered" evidence="1">
    <location>
        <begin position="37"/>
        <end position="56"/>
    </location>
</feature>
<gene>
    <name evidence="2" type="ORF">E2C01_088523</name>
</gene>
<dbReference type="OrthoDB" id="6375773at2759"/>
<reference evidence="2 3" key="1">
    <citation type="submission" date="2019-05" db="EMBL/GenBank/DDBJ databases">
        <title>Another draft genome of Portunus trituberculatus and its Hox gene families provides insights of decapod evolution.</title>
        <authorList>
            <person name="Jeong J.-H."/>
            <person name="Song I."/>
            <person name="Kim S."/>
            <person name="Choi T."/>
            <person name="Kim D."/>
            <person name="Ryu S."/>
            <person name="Kim W."/>
        </authorList>
    </citation>
    <scope>NUCLEOTIDE SEQUENCE [LARGE SCALE GENOMIC DNA]</scope>
    <source>
        <tissue evidence="2">Muscle</tissue>
    </source>
</reference>
<name>A0A5B7JJL8_PORTR</name>
<protein>
    <submittedName>
        <fullName evidence="2">Uncharacterized protein</fullName>
    </submittedName>
</protein>
<evidence type="ECO:0000256" key="1">
    <source>
        <dbReference type="SAM" id="MobiDB-lite"/>
    </source>
</evidence>
<accession>A0A5B7JJL8</accession>
<evidence type="ECO:0000313" key="2">
    <source>
        <dbReference type="EMBL" id="MPC93397.1"/>
    </source>
</evidence>
<proteinExistence type="predicted"/>
<dbReference type="EMBL" id="VSRR010094763">
    <property type="protein sequence ID" value="MPC93397.1"/>
    <property type="molecule type" value="Genomic_DNA"/>
</dbReference>
<keyword evidence="3" id="KW-1185">Reference proteome</keyword>
<dbReference type="AlphaFoldDB" id="A0A5B7JJL8"/>
<sequence>MMSRPTLLPELGGGDMTKLCNHRRKLAIAFTHHLHNNAKKGKSPSHFALQRRVSGEGDVRRTGERQVWVILGRCSRKGCPLWESPDVCLRGSGQVIKS</sequence>